<sequence length="61" mass="7294">MGDKKKGKMKVPRSILRRAYQRKRAFFQLERDKQLELDKQRAANMSRWWPQVESSSPTKAT</sequence>
<dbReference type="EMBL" id="GGEC01086177">
    <property type="protein sequence ID" value="MBX66661.1"/>
    <property type="molecule type" value="Transcribed_RNA"/>
</dbReference>
<organism evidence="1">
    <name type="scientific">Rhizophora mucronata</name>
    <name type="common">Asiatic mangrove</name>
    <dbReference type="NCBI Taxonomy" id="61149"/>
    <lineage>
        <taxon>Eukaryota</taxon>
        <taxon>Viridiplantae</taxon>
        <taxon>Streptophyta</taxon>
        <taxon>Embryophyta</taxon>
        <taxon>Tracheophyta</taxon>
        <taxon>Spermatophyta</taxon>
        <taxon>Magnoliopsida</taxon>
        <taxon>eudicotyledons</taxon>
        <taxon>Gunneridae</taxon>
        <taxon>Pentapetalae</taxon>
        <taxon>rosids</taxon>
        <taxon>fabids</taxon>
        <taxon>Malpighiales</taxon>
        <taxon>Rhizophoraceae</taxon>
        <taxon>Rhizophora</taxon>
    </lineage>
</organism>
<name>A0A2P2QI49_RHIMU</name>
<reference evidence="1" key="1">
    <citation type="submission" date="2018-02" db="EMBL/GenBank/DDBJ databases">
        <title>Rhizophora mucronata_Transcriptome.</title>
        <authorList>
            <person name="Meera S.P."/>
            <person name="Sreeshan A."/>
            <person name="Augustine A."/>
        </authorList>
    </citation>
    <scope>NUCLEOTIDE SEQUENCE</scope>
    <source>
        <tissue evidence="1">Leaf</tissue>
    </source>
</reference>
<protein>
    <submittedName>
        <fullName evidence="1">Uncharacterized protein</fullName>
    </submittedName>
</protein>
<evidence type="ECO:0000313" key="1">
    <source>
        <dbReference type="EMBL" id="MBX66661.1"/>
    </source>
</evidence>
<accession>A0A2P2QI49</accession>
<dbReference type="AlphaFoldDB" id="A0A2P2QI49"/>
<proteinExistence type="predicted"/>